<evidence type="ECO:0000259" key="1">
    <source>
        <dbReference type="Pfam" id="PF21834"/>
    </source>
</evidence>
<organism evidence="2 3">
    <name type="scientific">Terrihabitans rhizophilus</name>
    <dbReference type="NCBI Taxonomy" id="3092662"/>
    <lineage>
        <taxon>Bacteria</taxon>
        <taxon>Pseudomonadati</taxon>
        <taxon>Pseudomonadota</taxon>
        <taxon>Alphaproteobacteria</taxon>
        <taxon>Hyphomicrobiales</taxon>
        <taxon>Terrihabitans</taxon>
    </lineage>
</organism>
<evidence type="ECO:0000313" key="2">
    <source>
        <dbReference type="EMBL" id="MDX6807135.1"/>
    </source>
</evidence>
<feature type="domain" description="DUF6894" evidence="1">
    <location>
        <begin position="3"/>
        <end position="70"/>
    </location>
</feature>
<sequence length="73" mass="8287">MPRFYFNIIDNRFLPDPIGAECADMVVVRRCAVRAAGEMLREFSDDVAGTSDWQMIVTDEASHPVLNLKFSIH</sequence>
<dbReference type="Pfam" id="PF21834">
    <property type="entry name" value="DUF6894"/>
    <property type="match status" value="1"/>
</dbReference>
<evidence type="ECO:0000313" key="3">
    <source>
        <dbReference type="Proteomes" id="UP001274321"/>
    </source>
</evidence>
<protein>
    <recommendedName>
        <fullName evidence="1">DUF6894 domain-containing protein</fullName>
    </recommendedName>
</protein>
<dbReference type="EMBL" id="JAXAFJ010000009">
    <property type="protein sequence ID" value="MDX6807135.1"/>
    <property type="molecule type" value="Genomic_DNA"/>
</dbReference>
<dbReference type="Proteomes" id="UP001274321">
    <property type="component" value="Unassembled WGS sequence"/>
</dbReference>
<proteinExistence type="predicted"/>
<accession>A0ABU4RU37</accession>
<comment type="caution">
    <text evidence="2">The sequence shown here is derived from an EMBL/GenBank/DDBJ whole genome shotgun (WGS) entry which is preliminary data.</text>
</comment>
<gene>
    <name evidence="2" type="ORF">SCD90_13775</name>
</gene>
<name>A0ABU4RU37_9HYPH</name>
<reference evidence="2 3" key="1">
    <citation type="submission" date="2023-11" db="EMBL/GenBank/DDBJ databases">
        <authorList>
            <person name="Bao R."/>
        </authorList>
    </citation>
    <scope>NUCLEOTIDE SEQUENCE [LARGE SCALE GENOMIC DNA]</scope>
    <source>
        <strain evidence="2 3">PJ23</strain>
    </source>
</reference>
<keyword evidence="3" id="KW-1185">Reference proteome</keyword>
<dbReference type="RefSeq" id="WP_319845257.1">
    <property type="nucleotide sequence ID" value="NZ_JAXAFJ010000009.1"/>
</dbReference>
<dbReference type="InterPro" id="IPR054189">
    <property type="entry name" value="DUF6894"/>
</dbReference>